<sequence>MVVFPNNLPVPVEHLMSQALKATSIIIWPCHVTSETMKILCSQKRQALISYFTLCDIDNSLDHHLLFQFVLKEIPPNNFEWIGFKFNNKDIDNQFQLNFRNFLKANGYINSV</sequence>
<evidence type="ECO:0000313" key="2">
    <source>
        <dbReference type="WBParaSite" id="PS1159_v2.g14766.t1"/>
    </source>
</evidence>
<proteinExistence type="predicted"/>
<dbReference type="WBParaSite" id="PS1159_v2.g14766.t1">
    <property type="protein sequence ID" value="PS1159_v2.g14766.t1"/>
    <property type="gene ID" value="PS1159_v2.g14766"/>
</dbReference>
<reference evidence="2" key="1">
    <citation type="submission" date="2022-11" db="UniProtKB">
        <authorList>
            <consortium name="WormBaseParasite"/>
        </authorList>
    </citation>
    <scope>IDENTIFICATION</scope>
</reference>
<organism evidence="1 2">
    <name type="scientific">Panagrolaimus sp. PS1159</name>
    <dbReference type="NCBI Taxonomy" id="55785"/>
    <lineage>
        <taxon>Eukaryota</taxon>
        <taxon>Metazoa</taxon>
        <taxon>Ecdysozoa</taxon>
        <taxon>Nematoda</taxon>
        <taxon>Chromadorea</taxon>
        <taxon>Rhabditida</taxon>
        <taxon>Tylenchina</taxon>
        <taxon>Panagrolaimomorpha</taxon>
        <taxon>Panagrolaimoidea</taxon>
        <taxon>Panagrolaimidae</taxon>
        <taxon>Panagrolaimus</taxon>
    </lineage>
</organism>
<evidence type="ECO:0000313" key="1">
    <source>
        <dbReference type="Proteomes" id="UP000887580"/>
    </source>
</evidence>
<dbReference type="Proteomes" id="UP000887580">
    <property type="component" value="Unplaced"/>
</dbReference>
<accession>A0AC35F7M4</accession>
<protein>
    <submittedName>
        <fullName evidence="2">Uncharacterized protein</fullName>
    </submittedName>
</protein>
<name>A0AC35F7M4_9BILA</name>